<evidence type="ECO:0000256" key="1">
    <source>
        <dbReference type="ARBA" id="ARBA00004141"/>
    </source>
</evidence>
<feature type="transmembrane region" description="Helical" evidence="6">
    <location>
        <begin position="147"/>
        <end position="169"/>
    </location>
</feature>
<keyword evidence="2 6" id="KW-0812">Transmembrane</keyword>
<feature type="transmembrane region" description="Helical" evidence="6">
    <location>
        <begin position="88"/>
        <end position="109"/>
    </location>
</feature>
<evidence type="ECO:0000256" key="2">
    <source>
        <dbReference type="ARBA" id="ARBA00022692"/>
    </source>
</evidence>
<evidence type="ECO:0000313" key="8">
    <source>
        <dbReference type="Proteomes" id="UP000218811"/>
    </source>
</evidence>
<feature type="transmembrane region" description="Helical" evidence="6">
    <location>
        <begin position="249"/>
        <end position="268"/>
    </location>
</feature>
<keyword evidence="3 6" id="KW-1133">Transmembrane helix</keyword>
<dbReference type="InterPro" id="IPR006603">
    <property type="entry name" value="PQ-loop_rpt"/>
</dbReference>
<feature type="transmembrane region" description="Helical" evidence="6">
    <location>
        <begin position="12"/>
        <end position="29"/>
    </location>
</feature>
<accession>A0A2H3JIM9</accession>
<dbReference type="InterPro" id="IPR051415">
    <property type="entry name" value="LAAT-1"/>
</dbReference>
<comment type="subcellular location">
    <subcellularLocation>
        <location evidence="1">Membrane</location>
        <topology evidence="1">Multi-pass membrane protein</topology>
    </subcellularLocation>
</comment>
<feature type="compositionally biased region" description="Basic and acidic residues" evidence="5">
    <location>
        <begin position="318"/>
        <end position="347"/>
    </location>
</feature>
<dbReference type="GO" id="GO:0016020">
    <property type="term" value="C:membrane"/>
    <property type="evidence" value="ECO:0007669"/>
    <property type="project" value="UniProtKB-SubCell"/>
</dbReference>
<protein>
    <recommendedName>
        <fullName evidence="9">PQ-loop-domain-containing protein</fullName>
    </recommendedName>
</protein>
<name>A0A2H3JIM9_WOLCO</name>
<dbReference type="Proteomes" id="UP000218811">
    <property type="component" value="Unassembled WGS sequence"/>
</dbReference>
<reference evidence="7 8" key="1">
    <citation type="journal article" date="2012" name="Science">
        <title>The Paleozoic origin of enzymatic lignin decomposition reconstructed from 31 fungal genomes.</title>
        <authorList>
            <person name="Floudas D."/>
            <person name="Binder M."/>
            <person name="Riley R."/>
            <person name="Barry K."/>
            <person name="Blanchette R.A."/>
            <person name="Henrissat B."/>
            <person name="Martinez A.T."/>
            <person name="Otillar R."/>
            <person name="Spatafora J.W."/>
            <person name="Yadav J.S."/>
            <person name="Aerts A."/>
            <person name="Benoit I."/>
            <person name="Boyd A."/>
            <person name="Carlson A."/>
            <person name="Copeland A."/>
            <person name="Coutinho P.M."/>
            <person name="de Vries R.P."/>
            <person name="Ferreira P."/>
            <person name="Findley K."/>
            <person name="Foster B."/>
            <person name="Gaskell J."/>
            <person name="Glotzer D."/>
            <person name="Gorecki P."/>
            <person name="Heitman J."/>
            <person name="Hesse C."/>
            <person name="Hori C."/>
            <person name="Igarashi K."/>
            <person name="Jurgens J.A."/>
            <person name="Kallen N."/>
            <person name="Kersten P."/>
            <person name="Kohler A."/>
            <person name="Kuees U."/>
            <person name="Kumar T.K.A."/>
            <person name="Kuo A."/>
            <person name="LaButti K."/>
            <person name="Larrondo L.F."/>
            <person name="Lindquist E."/>
            <person name="Ling A."/>
            <person name="Lombard V."/>
            <person name="Lucas S."/>
            <person name="Lundell T."/>
            <person name="Martin R."/>
            <person name="McLaughlin D.J."/>
            <person name="Morgenstern I."/>
            <person name="Morin E."/>
            <person name="Murat C."/>
            <person name="Nagy L.G."/>
            <person name="Nolan M."/>
            <person name="Ohm R.A."/>
            <person name="Patyshakuliyeva A."/>
            <person name="Rokas A."/>
            <person name="Ruiz-Duenas F.J."/>
            <person name="Sabat G."/>
            <person name="Salamov A."/>
            <person name="Samejima M."/>
            <person name="Schmutz J."/>
            <person name="Slot J.C."/>
            <person name="St John F."/>
            <person name="Stenlid J."/>
            <person name="Sun H."/>
            <person name="Sun S."/>
            <person name="Syed K."/>
            <person name="Tsang A."/>
            <person name="Wiebenga A."/>
            <person name="Young D."/>
            <person name="Pisabarro A."/>
            <person name="Eastwood D.C."/>
            <person name="Martin F."/>
            <person name="Cullen D."/>
            <person name="Grigoriev I.V."/>
            <person name="Hibbett D.S."/>
        </authorList>
    </citation>
    <scope>NUCLEOTIDE SEQUENCE [LARGE SCALE GENOMIC DNA]</scope>
    <source>
        <strain evidence="7 8">MD-104</strain>
    </source>
</reference>
<feature type="transmembrane region" description="Helical" evidence="6">
    <location>
        <begin position="49"/>
        <end position="68"/>
    </location>
</feature>
<evidence type="ECO:0008006" key="9">
    <source>
        <dbReference type="Google" id="ProtNLM"/>
    </source>
</evidence>
<organism evidence="7 8">
    <name type="scientific">Wolfiporia cocos (strain MD-104)</name>
    <name type="common">Brown rot fungus</name>
    <dbReference type="NCBI Taxonomy" id="742152"/>
    <lineage>
        <taxon>Eukaryota</taxon>
        <taxon>Fungi</taxon>
        <taxon>Dikarya</taxon>
        <taxon>Basidiomycota</taxon>
        <taxon>Agaricomycotina</taxon>
        <taxon>Agaricomycetes</taxon>
        <taxon>Polyporales</taxon>
        <taxon>Phaeolaceae</taxon>
        <taxon>Wolfiporia</taxon>
    </lineage>
</organism>
<feature type="transmembrane region" description="Helical" evidence="6">
    <location>
        <begin position="212"/>
        <end position="237"/>
    </location>
</feature>
<dbReference type="Pfam" id="PF04193">
    <property type="entry name" value="PQ-loop"/>
    <property type="match status" value="2"/>
</dbReference>
<sequence>MSETCTPHHDYAANALTALLCVGLVISYLPQHLRIIKAGSSEGFSPWFLLLGSTSSASGMLNIVVMQWDIIKCCRVLSVGNCAESIAGVFQLSLQWFLFTVILVLYMVYYPLHLQYSEIDVDLHDSRGPQRIKTSVKSDAWRLSITLSWVVFIHIAFITFVTFLLLSLPSSPDSDRRSAQISIWATFLGIASALLAALQYAPQIMHTYRMKLVGALSIPMMLIQSPGAVFMVLSIALRPGTNWTTWLPYAVAGAMQGSLLIMCLFWLARQRRLGIDDFGNPLSPPETDEDVDSPVSIIINGPEEGVPVRTAVEAAVESDVRRETEREGSRVNERSPLLDKGNRDSKQGWKGWLGWLKQ</sequence>
<dbReference type="SMART" id="SM00679">
    <property type="entry name" value="CTNS"/>
    <property type="match status" value="2"/>
</dbReference>
<dbReference type="PANTHER" id="PTHR16201">
    <property type="entry name" value="SEVEN TRANSMEMBRANE PROTEIN 1-RELATED"/>
    <property type="match status" value="1"/>
</dbReference>
<feature type="transmembrane region" description="Helical" evidence="6">
    <location>
        <begin position="181"/>
        <end position="200"/>
    </location>
</feature>
<keyword evidence="8" id="KW-1185">Reference proteome</keyword>
<evidence type="ECO:0000313" key="7">
    <source>
        <dbReference type="EMBL" id="PCH37598.1"/>
    </source>
</evidence>
<keyword evidence="4 6" id="KW-0472">Membrane</keyword>
<dbReference type="AlphaFoldDB" id="A0A2H3JIM9"/>
<feature type="region of interest" description="Disordered" evidence="5">
    <location>
        <begin position="317"/>
        <end position="358"/>
    </location>
</feature>
<evidence type="ECO:0000256" key="3">
    <source>
        <dbReference type="ARBA" id="ARBA00022989"/>
    </source>
</evidence>
<evidence type="ECO:0000256" key="4">
    <source>
        <dbReference type="ARBA" id="ARBA00023136"/>
    </source>
</evidence>
<dbReference type="PANTHER" id="PTHR16201:SF11">
    <property type="entry name" value="PQ-LOOP REPEAT-CONTAINING PROTEIN"/>
    <property type="match status" value="1"/>
</dbReference>
<proteinExistence type="predicted"/>
<evidence type="ECO:0000256" key="6">
    <source>
        <dbReference type="SAM" id="Phobius"/>
    </source>
</evidence>
<dbReference type="EMBL" id="KB467931">
    <property type="protein sequence ID" value="PCH37598.1"/>
    <property type="molecule type" value="Genomic_DNA"/>
</dbReference>
<dbReference type="Gene3D" id="1.20.1280.290">
    <property type="match status" value="2"/>
</dbReference>
<evidence type="ECO:0000256" key="5">
    <source>
        <dbReference type="SAM" id="MobiDB-lite"/>
    </source>
</evidence>
<dbReference type="OrthoDB" id="19344at2759"/>
<gene>
    <name evidence="7" type="ORF">WOLCODRAFT_110170</name>
</gene>
<dbReference type="OMA" id="FVIYFPR"/>